<evidence type="ECO:0000313" key="8">
    <source>
        <dbReference type="Proteomes" id="UP000295375"/>
    </source>
</evidence>
<comment type="caution">
    <text evidence="7">The sequence shown here is derived from an EMBL/GenBank/DDBJ whole genome shotgun (WGS) entry which is preliminary data.</text>
</comment>
<evidence type="ECO:0000256" key="3">
    <source>
        <dbReference type="ARBA" id="ARBA00022989"/>
    </source>
</evidence>
<feature type="transmembrane region" description="Helical" evidence="5">
    <location>
        <begin position="364"/>
        <end position="385"/>
    </location>
</feature>
<organism evidence="7 8">
    <name type="scientific">Permianibacter aggregans</name>
    <dbReference type="NCBI Taxonomy" id="1510150"/>
    <lineage>
        <taxon>Bacteria</taxon>
        <taxon>Pseudomonadati</taxon>
        <taxon>Pseudomonadota</taxon>
        <taxon>Gammaproteobacteria</taxon>
        <taxon>Pseudomonadales</taxon>
        <taxon>Pseudomonadaceae</taxon>
        <taxon>Permianibacter</taxon>
    </lineage>
</organism>
<comment type="subcellular location">
    <subcellularLocation>
        <location evidence="1">Membrane</location>
        <topology evidence="1">Multi-pass membrane protein</topology>
    </subcellularLocation>
</comment>
<feature type="transmembrane region" description="Helical" evidence="5">
    <location>
        <begin position="316"/>
        <end position="335"/>
    </location>
</feature>
<dbReference type="EMBL" id="SNYM01000004">
    <property type="protein sequence ID" value="TDQ49498.1"/>
    <property type="molecule type" value="Genomic_DNA"/>
</dbReference>
<dbReference type="RefSeq" id="WP_133589140.1">
    <property type="nucleotide sequence ID" value="NZ_CP037953.1"/>
</dbReference>
<dbReference type="PANTHER" id="PTHR43471">
    <property type="entry name" value="ABC TRANSPORTER PERMEASE"/>
    <property type="match status" value="1"/>
</dbReference>
<sequence length="398" mass="44145">MKSLFDPCTLAVFRKELRDTLRDKRSMMMFMVFVLMYPLMMMGIMNFVIKKSTAGEKEEITVIVSGAEYAGRLVNDLRAAEITVQEENLTEDAEIEARLKKKDLTAVIVVPETYPEQYNELKPATLMLWFNSTSDQRSKLNRVNSILRQYEAVTAQSRLLQRGVAPALINPIDIQEFDTATAATRSSQLAGTILGFMFVFAFYFCLNITLDSTAGERERKSLEILLVQPATATQIVMGKWLAAALFSAVGLTLELAAANAILGKLPLEEIGMSWQLGWNGLALVLLLSMPLCLFAAAFEIAFALNSKSFKEAQTNMGFIMFIPMLPVLVVAITGAESAPWMYSLPVLGEQEVLKALAKGEVLQWWQYLAPAVTSTVLSIACLLFASKRMASERFVLGI</sequence>
<feature type="transmembrane region" description="Helical" evidence="5">
    <location>
        <begin position="28"/>
        <end position="49"/>
    </location>
</feature>
<dbReference type="Gene3D" id="3.40.1710.10">
    <property type="entry name" value="abc type-2 transporter like domain"/>
    <property type="match status" value="1"/>
</dbReference>
<evidence type="ECO:0000256" key="2">
    <source>
        <dbReference type="ARBA" id="ARBA00022692"/>
    </source>
</evidence>
<dbReference type="PANTHER" id="PTHR43471:SF3">
    <property type="entry name" value="ABC TRANSPORTER PERMEASE PROTEIN NATB"/>
    <property type="match status" value="1"/>
</dbReference>
<feature type="transmembrane region" description="Helical" evidence="5">
    <location>
        <begin position="189"/>
        <end position="210"/>
    </location>
</feature>
<keyword evidence="4 5" id="KW-0472">Membrane</keyword>
<reference evidence="7 8" key="1">
    <citation type="submission" date="2019-03" db="EMBL/GenBank/DDBJ databases">
        <title>Genomic Encyclopedia of Type Strains, Phase IV (KMG-IV): sequencing the most valuable type-strain genomes for metagenomic binning, comparative biology and taxonomic classification.</title>
        <authorList>
            <person name="Goeker M."/>
        </authorList>
    </citation>
    <scope>NUCLEOTIDE SEQUENCE [LARGE SCALE GENOMIC DNA]</scope>
    <source>
        <strain evidence="7 8">DSM 103792</strain>
    </source>
</reference>
<feature type="transmembrane region" description="Helical" evidence="5">
    <location>
        <begin position="240"/>
        <end position="262"/>
    </location>
</feature>
<evidence type="ECO:0000259" key="6">
    <source>
        <dbReference type="Pfam" id="PF12698"/>
    </source>
</evidence>
<gene>
    <name evidence="7" type="ORF">EV696_104204</name>
</gene>
<name>A0A4R6UQH0_9GAMM</name>
<dbReference type="Pfam" id="PF12698">
    <property type="entry name" value="ABC2_membrane_3"/>
    <property type="match status" value="1"/>
</dbReference>
<dbReference type="AlphaFoldDB" id="A0A4R6UQH0"/>
<keyword evidence="8" id="KW-1185">Reference proteome</keyword>
<dbReference type="GO" id="GO:0140359">
    <property type="term" value="F:ABC-type transporter activity"/>
    <property type="evidence" value="ECO:0007669"/>
    <property type="project" value="InterPro"/>
</dbReference>
<dbReference type="OrthoDB" id="5486437at2"/>
<evidence type="ECO:0000256" key="1">
    <source>
        <dbReference type="ARBA" id="ARBA00004141"/>
    </source>
</evidence>
<dbReference type="Proteomes" id="UP000295375">
    <property type="component" value="Unassembled WGS sequence"/>
</dbReference>
<evidence type="ECO:0000256" key="5">
    <source>
        <dbReference type="SAM" id="Phobius"/>
    </source>
</evidence>
<evidence type="ECO:0000313" key="7">
    <source>
        <dbReference type="EMBL" id="TDQ49498.1"/>
    </source>
</evidence>
<accession>A0A4R6UQH0</accession>
<proteinExistence type="predicted"/>
<evidence type="ECO:0000256" key="4">
    <source>
        <dbReference type="ARBA" id="ARBA00023136"/>
    </source>
</evidence>
<feature type="transmembrane region" description="Helical" evidence="5">
    <location>
        <begin position="282"/>
        <end position="304"/>
    </location>
</feature>
<dbReference type="InterPro" id="IPR013525">
    <property type="entry name" value="ABC2_TM"/>
</dbReference>
<protein>
    <submittedName>
        <fullName evidence="7">Sodium transport system permease protein</fullName>
    </submittedName>
</protein>
<keyword evidence="2 5" id="KW-0812">Transmembrane</keyword>
<dbReference type="GO" id="GO:0016020">
    <property type="term" value="C:membrane"/>
    <property type="evidence" value="ECO:0007669"/>
    <property type="project" value="UniProtKB-SubCell"/>
</dbReference>
<keyword evidence="3 5" id="KW-1133">Transmembrane helix</keyword>
<feature type="domain" description="ABC-2 type transporter transmembrane" evidence="6">
    <location>
        <begin position="30"/>
        <end position="383"/>
    </location>
</feature>